<dbReference type="GO" id="GO:0000398">
    <property type="term" value="P:mRNA splicing, via spliceosome"/>
    <property type="evidence" value="ECO:0007669"/>
    <property type="project" value="InterPro"/>
</dbReference>
<dbReference type="PROSITE" id="PS50103">
    <property type="entry name" value="ZF_C3H1"/>
    <property type="match status" value="2"/>
</dbReference>
<sequence length="209" mass="24379">MFANERRQHTHDDRQICSFYMRTGACRFNDACSRKHPKPTRSRTVIFPRLFIDPRFLQRGRLILHRGREGDEPSIDETKLKADFDDLFKDLFIELSTKYGEILDMVVSENLNKHLSGNVYVKFNDEKAAARCVEACKDRWYDCRPIFCALSPVSNFDEASCRAYEEGTCDREGGCNYLHIRRVDSELENKLYAAQWMKYHGEEGGGKRS</sequence>
<keyword evidence="4 5" id="KW-0862">Zinc</keyword>
<evidence type="ECO:0000256" key="1">
    <source>
        <dbReference type="ARBA" id="ARBA00022723"/>
    </source>
</evidence>
<dbReference type="OrthoDB" id="423462at2759"/>
<protein>
    <submittedName>
        <fullName evidence="7">DEKNAAC104043</fullName>
    </submittedName>
</protein>
<dbReference type="PRINTS" id="PR01848">
    <property type="entry name" value="U2AUXFACTOR"/>
</dbReference>
<keyword evidence="3 5" id="KW-0863">Zinc-finger</keyword>
<organism evidence="7 8">
    <name type="scientific">Brettanomyces naardenensis</name>
    <name type="common">Yeast</name>
    <dbReference type="NCBI Taxonomy" id="13370"/>
    <lineage>
        <taxon>Eukaryota</taxon>
        <taxon>Fungi</taxon>
        <taxon>Dikarya</taxon>
        <taxon>Ascomycota</taxon>
        <taxon>Saccharomycotina</taxon>
        <taxon>Pichiomycetes</taxon>
        <taxon>Pichiales</taxon>
        <taxon>Pichiaceae</taxon>
        <taxon>Brettanomyces</taxon>
    </lineage>
</organism>
<evidence type="ECO:0000313" key="7">
    <source>
        <dbReference type="EMBL" id="VEU23068.1"/>
    </source>
</evidence>
<dbReference type="InterPro" id="IPR012677">
    <property type="entry name" value="Nucleotide-bd_a/b_plait_sf"/>
</dbReference>
<evidence type="ECO:0000256" key="4">
    <source>
        <dbReference type="ARBA" id="ARBA00022833"/>
    </source>
</evidence>
<feature type="domain" description="C3H1-type" evidence="6">
    <location>
        <begin position="155"/>
        <end position="182"/>
    </location>
</feature>
<dbReference type="Pfam" id="PF00642">
    <property type="entry name" value="zf-CCCH"/>
    <property type="match status" value="1"/>
</dbReference>
<dbReference type="AlphaFoldDB" id="A0A448YQE8"/>
<dbReference type="InParanoid" id="A0A448YQE8"/>
<reference evidence="7 8" key="1">
    <citation type="submission" date="2018-12" db="EMBL/GenBank/DDBJ databases">
        <authorList>
            <person name="Tiukova I."/>
            <person name="Dainat J."/>
        </authorList>
    </citation>
    <scope>NUCLEOTIDE SEQUENCE [LARGE SCALE GENOMIC DNA]</scope>
</reference>
<evidence type="ECO:0000256" key="3">
    <source>
        <dbReference type="ARBA" id="ARBA00022771"/>
    </source>
</evidence>
<keyword evidence="1 5" id="KW-0479">Metal-binding</keyword>
<evidence type="ECO:0000259" key="6">
    <source>
        <dbReference type="PROSITE" id="PS50103"/>
    </source>
</evidence>
<feature type="domain" description="C3H1-type" evidence="6">
    <location>
        <begin position="12"/>
        <end position="39"/>
    </location>
</feature>
<dbReference type="Gene3D" id="3.30.70.330">
    <property type="match status" value="1"/>
</dbReference>
<dbReference type="SMART" id="SM00356">
    <property type="entry name" value="ZnF_C3H1"/>
    <property type="match status" value="2"/>
</dbReference>
<keyword evidence="8" id="KW-1185">Reference proteome</keyword>
<name>A0A448YQE8_BRENA</name>
<evidence type="ECO:0000256" key="2">
    <source>
        <dbReference type="ARBA" id="ARBA00022737"/>
    </source>
</evidence>
<dbReference type="EMBL" id="CAACVR010000034">
    <property type="protein sequence ID" value="VEU23068.1"/>
    <property type="molecule type" value="Genomic_DNA"/>
</dbReference>
<feature type="zinc finger region" description="C3H1-type" evidence="5">
    <location>
        <begin position="12"/>
        <end position="39"/>
    </location>
</feature>
<dbReference type="GO" id="GO:0089701">
    <property type="term" value="C:U2AF complex"/>
    <property type="evidence" value="ECO:0007669"/>
    <property type="project" value="InterPro"/>
</dbReference>
<keyword evidence="2" id="KW-0677">Repeat</keyword>
<evidence type="ECO:0000313" key="8">
    <source>
        <dbReference type="Proteomes" id="UP000290900"/>
    </source>
</evidence>
<proteinExistence type="predicted"/>
<gene>
    <name evidence="7" type="ORF">BRENAR_LOCUS3799</name>
</gene>
<dbReference type="InterPro" id="IPR000571">
    <property type="entry name" value="Znf_CCCH"/>
</dbReference>
<feature type="zinc finger region" description="C3H1-type" evidence="5">
    <location>
        <begin position="155"/>
        <end position="182"/>
    </location>
</feature>
<dbReference type="PANTHER" id="PTHR12620">
    <property type="entry name" value="U2 SNRNP AUXILIARY FACTOR, SMALL SUBUNIT"/>
    <property type="match status" value="1"/>
</dbReference>
<dbReference type="InterPro" id="IPR009145">
    <property type="entry name" value="U2AF_small"/>
</dbReference>
<dbReference type="GO" id="GO:0003723">
    <property type="term" value="F:RNA binding"/>
    <property type="evidence" value="ECO:0007669"/>
    <property type="project" value="InterPro"/>
</dbReference>
<dbReference type="InterPro" id="IPR035979">
    <property type="entry name" value="RBD_domain_sf"/>
</dbReference>
<dbReference type="SUPFAM" id="SSF54928">
    <property type="entry name" value="RNA-binding domain, RBD"/>
    <property type="match status" value="1"/>
</dbReference>
<accession>A0A448YQE8</accession>
<dbReference type="Proteomes" id="UP000290900">
    <property type="component" value="Unassembled WGS sequence"/>
</dbReference>
<dbReference type="STRING" id="13370.A0A448YQE8"/>
<dbReference type="GO" id="GO:0008270">
    <property type="term" value="F:zinc ion binding"/>
    <property type="evidence" value="ECO:0007669"/>
    <property type="project" value="UniProtKB-KW"/>
</dbReference>
<dbReference type="Gene3D" id="4.10.1000.10">
    <property type="entry name" value="Zinc finger, CCCH-type"/>
    <property type="match status" value="1"/>
</dbReference>
<evidence type="ECO:0000256" key="5">
    <source>
        <dbReference type="PROSITE-ProRule" id="PRU00723"/>
    </source>
</evidence>